<dbReference type="GO" id="GO:0006355">
    <property type="term" value="P:regulation of DNA-templated transcription"/>
    <property type="evidence" value="ECO:0007669"/>
    <property type="project" value="TreeGrafter"/>
</dbReference>
<evidence type="ECO:0000259" key="2">
    <source>
        <dbReference type="Pfam" id="PF09103"/>
    </source>
</evidence>
<dbReference type="InterPro" id="IPR036315">
    <property type="entry name" value="BRCA2_hlx_sf"/>
</dbReference>
<evidence type="ECO:0000313" key="5">
    <source>
        <dbReference type="Proteomes" id="UP001061958"/>
    </source>
</evidence>
<dbReference type="AlphaFoldDB" id="A0A9C7PVN9"/>
<evidence type="ECO:0000259" key="3">
    <source>
        <dbReference type="Pfam" id="PF09169"/>
    </source>
</evidence>
<dbReference type="SUPFAM" id="SSF50249">
    <property type="entry name" value="Nucleic acid-binding proteins"/>
    <property type="match status" value="2"/>
</dbReference>
<dbReference type="Pfam" id="PF09103">
    <property type="entry name" value="BRCA-2_OB1"/>
    <property type="match status" value="1"/>
</dbReference>
<dbReference type="SUPFAM" id="SSF81872">
    <property type="entry name" value="BRCA2 helical domain"/>
    <property type="match status" value="1"/>
</dbReference>
<protein>
    <recommendedName>
        <fullName evidence="6">BRCA2 OB1 domain-containing protein</fullName>
    </recommendedName>
</protein>
<evidence type="ECO:0000256" key="1">
    <source>
        <dbReference type="SAM" id="MobiDB-lite"/>
    </source>
</evidence>
<dbReference type="GO" id="GO:0000724">
    <property type="term" value="P:double-strand break repair via homologous recombination"/>
    <property type="evidence" value="ECO:0007669"/>
    <property type="project" value="InterPro"/>
</dbReference>
<gene>
    <name evidence="4" type="ORF">GpartN1_g3504.t1</name>
</gene>
<feature type="compositionally biased region" description="Basic and acidic residues" evidence="1">
    <location>
        <begin position="113"/>
        <end position="126"/>
    </location>
</feature>
<dbReference type="Gene3D" id="2.40.50.140">
    <property type="entry name" value="Nucleic acid-binding proteins"/>
    <property type="match status" value="2"/>
</dbReference>
<dbReference type="EMBL" id="BQMJ01000026">
    <property type="protein sequence ID" value="GJQ11713.1"/>
    <property type="molecule type" value="Genomic_DNA"/>
</dbReference>
<accession>A0A9C7PVN9</accession>
<feature type="region of interest" description="Disordered" evidence="1">
    <location>
        <begin position="113"/>
        <end position="142"/>
    </location>
</feature>
<dbReference type="OrthoDB" id="21095at2759"/>
<evidence type="ECO:0000313" key="4">
    <source>
        <dbReference type="EMBL" id="GJQ11713.1"/>
    </source>
</evidence>
<dbReference type="InterPro" id="IPR015252">
    <property type="entry name" value="BRCA2_hlx"/>
</dbReference>
<evidence type="ECO:0008006" key="6">
    <source>
        <dbReference type="Google" id="ProtNLM"/>
    </source>
</evidence>
<reference evidence="4" key="2">
    <citation type="submission" date="2022-01" db="EMBL/GenBank/DDBJ databases">
        <authorList>
            <person name="Hirooka S."/>
            <person name="Miyagishima S.Y."/>
        </authorList>
    </citation>
    <scope>NUCLEOTIDE SEQUENCE</scope>
    <source>
        <strain evidence="4">NBRC 102759</strain>
    </source>
</reference>
<proteinExistence type="predicted"/>
<dbReference type="Proteomes" id="UP001061958">
    <property type="component" value="Unassembled WGS sequence"/>
</dbReference>
<dbReference type="InterPro" id="IPR015525">
    <property type="entry name" value="BRCA2"/>
</dbReference>
<name>A0A9C7PVN9_9RHOD</name>
<dbReference type="PANTHER" id="PTHR11289">
    <property type="entry name" value="BREAST CANCER TYPE 2 SUSCEPTIBILITY PROTEIN BRCA2"/>
    <property type="match status" value="1"/>
</dbReference>
<feature type="domain" description="Breast cancer type 2 susceptibility protein helical" evidence="3">
    <location>
        <begin position="359"/>
        <end position="518"/>
    </location>
</feature>
<dbReference type="InterPro" id="IPR015187">
    <property type="entry name" value="BRCA2_OB_1"/>
</dbReference>
<comment type="caution">
    <text evidence="4">The sequence shown here is derived from an EMBL/GenBank/DDBJ whole genome shotgun (WGS) entry which is preliminary data.</text>
</comment>
<dbReference type="InterPro" id="IPR012340">
    <property type="entry name" value="NA-bd_OB-fold"/>
</dbReference>
<dbReference type="PANTHER" id="PTHR11289:SF0">
    <property type="entry name" value="BREAST CANCER TYPE 2 SUSCEPTIBILITY PROTEIN"/>
    <property type="match status" value="1"/>
</dbReference>
<sequence>MEDKIPCPSNQAKVNTVTFQQRYDPYDGIIQVQVPYTARDESIVVNMDIEQVMGSVLQSSVLMSACYLQRVEAKEGEKNWMNGLNELRQLNQQLLKEGKTSAGKEAVEYLESHIESNSEDSQRLEHTSNTGETSKEKETMDPKSFQLESVEQPVDALSGFHNYERKTRIDNFATSLFVTGGGKEVKAKDKSNEWAKSFLANVVLREDDQNSYSGRNLSDYPKDENILQGNSDVKEIDAANEGKQDVIFTTGKGTHMSISNDSLHRAAMIMKEAPNDKILTNSKLQPKRKLTSSVLKRARKALYDNQTPKKTIDNEQSSFESESGIPLLRSYPDSLLPMKRTPSGVTDSMLKRRRNQAGNSRDISGGCIPKSASRPRIKKHITFYHTCCSLTGQLICDNSHVKKVSLKELQRRKLSQYGCRTCSDDPELSSCFQDPVHFRFKHSRMNLDKNFSISPDIDCLKSDCDSTVGLEEFTEHLRLLFPDADGPVMKVGTNSWIRNAYRLLVWKLASLEVFFHPFLKNKLNALNLCIEFSKRLEREWNLGRRSILHKIVERDALVGSHHILFISDVLDEDLIEVSDGWYCVRAKIDSLLRDAILEKKLFKGCKISVCSASFYHFDEENPENTVLLFHFNGVRRARWNCKLGPRRYPPVLHGMSSLRAMGGQIPCIEVVIERSFPVRFVESELLDESKTRKVFRNEEDEERIAMRRNEDISIRLDEIFKKEENSSVQMINPLVVESERDVSRMTEILVVDRRGKRRAYVTFWRPTDNALEMLRNEGYVIRLYGVIPSKRLVETEMLHLAVPSKMPIQVCSTEPLGTFWIPRYSLSISAIASLSSGEEFDCCFVMLLMGELQYGRTRFIYLMQTVDGPVTAVKLFNEQAENVPSVIKRATRSSKKIALVAVKNLKFICCDQRCGIYFCHHTSRCVWLSEHEAKKYIHFSDPMTALQRLVKESYPDLMTWRQRLSDFVNGELRSLYPLRGTKTALVWEMLNGTS</sequence>
<feature type="domain" description="BRCA2 OB1" evidence="2">
    <location>
        <begin position="546"/>
        <end position="645"/>
    </location>
</feature>
<reference evidence="4" key="1">
    <citation type="journal article" date="2022" name="Proc. Natl. Acad. Sci. U.S.A.">
        <title>Life cycle and functional genomics of the unicellular red alga Galdieria for elucidating algal and plant evolution and industrial use.</title>
        <authorList>
            <person name="Hirooka S."/>
            <person name="Itabashi T."/>
            <person name="Ichinose T.M."/>
            <person name="Onuma R."/>
            <person name="Fujiwara T."/>
            <person name="Yamashita S."/>
            <person name="Jong L.W."/>
            <person name="Tomita R."/>
            <person name="Iwane A.H."/>
            <person name="Miyagishima S.Y."/>
        </authorList>
    </citation>
    <scope>NUCLEOTIDE SEQUENCE</scope>
    <source>
        <strain evidence="4">NBRC 102759</strain>
    </source>
</reference>
<keyword evidence="5" id="KW-1185">Reference proteome</keyword>
<dbReference type="Pfam" id="PF09169">
    <property type="entry name" value="BRCA-2_helical"/>
    <property type="match status" value="1"/>
</dbReference>
<organism evidence="4 5">
    <name type="scientific">Galdieria partita</name>
    <dbReference type="NCBI Taxonomy" id="83374"/>
    <lineage>
        <taxon>Eukaryota</taxon>
        <taxon>Rhodophyta</taxon>
        <taxon>Bangiophyceae</taxon>
        <taxon>Galdieriales</taxon>
        <taxon>Galdieriaceae</taxon>
        <taxon>Galdieria</taxon>
    </lineage>
</organism>